<reference evidence="16 17" key="1">
    <citation type="journal article" date="2011" name="Stand. Genomic Sci.">
        <title>Complete genome sequence of Syntrophobotulus glycolicus type strain (FlGlyR).</title>
        <authorList>
            <person name="Han C."/>
            <person name="Mwirichia R."/>
            <person name="Chertkov O."/>
            <person name="Held B."/>
            <person name="Lapidus A."/>
            <person name="Nolan M."/>
            <person name="Lucas S."/>
            <person name="Hammon N."/>
            <person name="Deshpande S."/>
            <person name="Cheng J.F."/>
            <person name="Tapia R."/>
            <person name="Goodwin L."/>
            <person name="Pitluck S."/>
            <person name="Huntemann M."/>
            <person name="Liolios K."/>
            <person name="Ivanova N."/>
            <person name="Pagani I."/>
            <person name="Mavromatis K."/>
            <person name="Ovchinikova G."/>
            <person name="Pati A."/>
            <person name="Chen A."/>
            <person name="Palaniappan K."/>
            <person name="Land M."/>
            <person name="Hauser L."/>
            <person name="Brambilla E.M."/>
            <person name="Rohde M."/>
            <person name="Spring S."/>
            <person name="Sikorski J."/>
            <person name="Goker M."/>
            <person name="Woyke T."/>
            <person name="Bristow J."/>
            <person name="Eisen J.A."/>
            <person name="Markowitz V."/>
            <person name="Hugenholtz P."/>
            <person name="Kyrpides N.C."/>
            <person name="Klenk H.P."/>
            <person name="Detter J.C."/>
        </authorList>
    </citation>
    <scope>NUCLEOTIDE SEQUENCE [LARGE SCALE GENOMIC DNA]</scope>
    <source>
        <strain evidence="17">DSM 8271 / FlGlyR</strain>
    </source>
</reference>
<evidence type="ECO:0000256" key="6">
    <source>
        <dbReference type="ARBA" id="ARBA00022781"/>
    </source>
</evidence>
<proteinExistence type="inferred from homology"/>
<dbReference type="HOGENOM" id="CLU_079215_4_2_9"/>
<dbReference type="HAMAP" id="MF_01398">
    <property type="entry name" value="ATP_synth_b_bprime"/>
    <property type="match status" value="1"/>
</dbReference>
<evidence type="ECO:0000256" key="12">
    <source>
        <dbReference type="ARBA" id="ARBA00037847"/>
    </source>
</evidence>
<evidence type="ECO:0000256" key="4">
    <source>
        <dbReference type="ARBA" id="ARBA00022547"/>
    </source>
</evidence>
<evidence type="ECO:0000256" key="1">
    <source>
        <dbReference type="ARBA" id="ARBA00005513"/>
    </source>
</evidence>
<dbReference type="InterPro" id="IPR028987">
    <property type="entry name" value="ATP_synth_B-like_membr_sf"/>
</dbReference>
<comment type="function">
    <text evidence="11 13">F(1)F(0) ATP synthase produces ATP from ADP in the presence of a proton or sodium gradient. F-type ATPases consist of two structural domains, F(1) containing the extramembraneous catalytic core and F(0) containing the membrane proton channel, linked together by a central stalk and a peripheral stalk. During catalysis, ATP synthesis in the catalytic domain of F(1) is coupled via a rotary mechanism of the central stalk subunits to proton translocation.</text>
</comment>
<dbReference type="InterPro" id="IPR050059">
    <property type="entry name" value="ATP_synthase_B_chain"/>
</dbReference>
<keyword evidence="10 13" id="KW-0066">ATP synthesis</keyword>
<evidence type="ECO:0000256" key="9">
    <source>
        <dbReference type="ARBA" id="ARBA00023136"/>
    </source>
</evidence>
<accession>F0T2B0</accession>
<dbReference type="STRING" id="645991.Sgly_3275"/>
<keyword evidence="6 13" id="KW-0375">Hydrogen ion transport</keyword>
<dbReference type="SUPFAM" id="SSF81573">
    <property type="entry name" value="F1F0 ATP synthase subunit B, membrane domain"/>
    <property type="match status" value="1"/>
</dbReference>
<evidence type="ECO:0000256" key="7">
    <source>
        <dbReference type="ARBA" id="ARBA00022989"/>
    </source>
</evidence>
<reference evidence="17" key="2">
    <citation type="submission" date="2011-02" db="EMBL/GenBank/DDBJ databases">
        <title>The complete genome of Syntrophobotulus glycolicus DSM 8271.</title>
        <authorList>
            <person name="Lucas S."/>
            <person name="Copeland A."/>
            <person name="Lapidus A."/>
            <person name="Bruce D."/>
            <person name="Goodwin L."/>
            <person name="Pitluck S."/>
            <person name="Kyrpides N."/>
            <person name="Mavromatis K."/>
            <person name="Pagani I."/>
            <person name="Ivanova N."/>
            <person name="Mikhailova N."/>
            <person name="Chertkov O."/>
            <person name="Held B."/>
            <person name="Detter J.C."/>
            <person name="Tapia R."/>
            <person name="Han C."/>
            <person name="Land M."/>
            <person name="Hauser L."/>
            <person name="Markowitz V."/>
            <person name="Cheng J.-F."/>
            <person name="Hugenholtz P."/>
            <person name="Woyke T."/>
            <person name="Wu D."/>
            <person name="Spring S."/>
            <person name="Schroeder M."/>
            <person name="Brambilla E."/>
            <person name="Klenk H.-P."/>
            <person name="Eisen J.A."/>
        </authorList>
    </citation>
    <scope>NUCLEOTIDE SEQUENCE [LARGE SCALE GENOMIC DNA]</scope>
    <source>
        <strain evidence="17">DSM 8271 / FlGlyR</strain>
    </source>
</reference>
<keyword evidence="17" id="KW-1185">Reference proteome</keyword>
<dbReference type="Pfam" id="PF00430">
    <property type="entry name" value="ATP-synt_B"/>
    <property type="match status" value="1"/>
</dbReference>
<dbReference type="KEGG" id="sgy:Sgly_3275"/>
<evidence type="ECO:0000256" key="10">
    <source>
        <dbReference type="ARBA" id="ARBA00023310"/>
    </source>
</evidence>
<name>F0T2B0_SYNGF</name>
<evidence type="ECO:0000256" key="5">
    <source>
        <dbReference type="ARBA" id="ARBA00022692"/>
    </source>
</evidence>
<comment type="function">
    <text evidence="13">Component of the F(0) channel, it forms part of the peripheral stalk, linking F(1) to F(0).</text>
</comment>
<keyword evidence="9 13" id="KW-0472">Membrane</keyword>
<comment type="subcellular location">
    <subcellularLocation>
        <location evidence="13">Cell membrane</location>
        <topology evidence="13">Single-pass membrane protein</topology>
    </subcellularLocation>
    <subcellularLocation>
        <location evidence="12">Endomembrane system</location>
        <topology evidence="12">Single-pass membrane protein</topology>
    </subcellularLocation>
</comment>
<dbReference type="GO" id="GO:0046961">
    <property type="term" value="F:proton-transporting ATPase activity, rotational mechanism"/>
    <property type="evidence" value="ECO:0007669"/>
    <property type="project" value="TreeGrafter"/>
</dbReference>
<dbReference type="InterPro" id="IPR005864">
    <property type="entry name" value="ATP_synth_F0_bsu_bac"/>
</dbReference>
<keyword evidence="2 13" id="KW-0813">Transport</keyword>
<comment type="subunit">
    <text evidence="13">F-type ATPases have 2 components, F(1) - the catalytic core - and F(0) - the membrane proton channel. F(1) has five subunits: alpha(3), beta(3), gamma(1), delta(1), epsilon(1). F(0) has three main subunits: a(1), b(2) and c(10-14). The alpha and beta chains form an alternating ring which encloses part of the gamma chain. F(1) is attached to F(0) by a central stalk formed by the gamma and epsilon chains, while a peripheral stalk is formed by the delta and b chains.</text>
</comment>
<dbReference type="Proteomes" id="UP000007488">
    <property type="component" value="Chromosome"/>
</dbReference>
<dbReference type="NCBIfam" id="TIGR01144">
    <property type="entry name" value="ATP_synt_b"/>
    <property type="match status" value="1"/>
</dbReference>
<sequence length="185" mass="20939">MNPLGIIFAHVVASEAASGEGGALIGFDYTLPAQMLSFLILVYILAKFAWRPLMDMMEKRRQFIEDNLSRAENERKEAEKIKKEYQEEMRKARQEAQEIINKATKISEERASEILAEARIDSEKTKQAALADIQRERDNAVLEVKAQVADMSVAVAEKILRAKLNLEGQETLIDQFIQEVGNKPC</sequence>
<evidence type="ECO:0000313" key="16">
    <source>
        <dbReference type="EMBL" id="ADY57538.1"/>
    </source>
</evidence>
<dbReference type="AlphaFoldDB" id="F0T2B0"/>
<keyword evidence="8 13" id="KW-0406">Ion transport</keyword>
<evidence type="ECO:0000256" key="13">
    <source>
        <dbReference type="HAMAP-Rule" id="MF_01398"/>
    </source>
</evidence>
<organism evidence="16 17">
    <name type="scientific">Syntrophobotulus glycolicus (strain DSM 8271 / FlGlyR)</name>
    <dbReference type="NCBI Taxonomy" id="645991"/>
    <lineage>
        <taxon>Bacteria</taxon>
        <taxon>Bacillati</taxon>
        <taxon>Bacillota</taxon>
        <taxon>Clostridia</taxon>
        <taxon>Eubacteriales</taxon>
        <taxon>Desulfitobacteriaceae</taxon>
        <taxon>Syntrophobotulus</taxon>
    </lineage>
</organism>
<evidence type="ECO:0000256" key="8">
    <source>
        <dbReference type="ARBA" id="ARBA00023065"/>
    </source>
</evidence>
<keyword evidence="4 13" id="KW-0138">CF(0)</keyword>
<dbReference type="GO" id="GO:0012505">
    <property type="term" value="C:endomembrane system"/>
    <property type="evidence" value="ECO:0007669"/>
    <property type="project" value="UniProtKB-SubCell"/>
</dbReference>
<dbReference type="eggNOG" id="COG0711">
    <property type="taxonomic scope" value="Bacteria"/>
</dbReference>
<keyword evidence="3 13" id="KW-1003">Cell membrane</keyword>
<gene>
    <name evidence="13" type="primary">atpF</name>
    <name evidence="16" type="ordered locus">Sgly_3275</name>
</gene>
<keyword evidence="7 13" id="KW-1133">Transmembrane helix</keyword>
<evidence type="ECO:0000256" key="2">
    <source>
        <dbReference type="ARBA" id="ARBA00022448"/>
    </source>
</evidence>
<evidence type="ECO:0000256" key="15">
    <source>
        <dbReference type="SAM" id="Coils"/>
    </source>
</evidence>
<dbReference type="GO" id="GO:0045259">
    <property type="term" value="C:proton-transporting ATP synthase complex"/>
    <property type="evidence" value="ECO:0007669"/>
    <property type="project" value="UniProtKB-KW"/>
</dbReference>
<dbReference type="PANTHER" id="PTHR33445:SF1">
    <property type="entry name" value="ATP SYNTHASE SUBUNIT B"/>
    <property type="match status" value="1"/>
</dbReference>
<feature type="transmembrane region" description="Helical" evidence="13">
    <location>
        <begin position="29"/>
        <end position="50"/>
    </location>
</feature>
<dbReference type="GO" id="GO:0005886">
    <property type="term" value="C:plasma membrane"/>
    <property type="evidence" value="ECO:0007669"/>
    <property type="project" value="UniProtKB-SubCell"/>
</dbReference>
<keyword evidence="5 13" id="KW-0812">Transmembrane</keyword>
<dbReference type="InterPro" id="IPR002146">
    <property type="entry name" value="ATP_synth_b/b'su_bac/chlpt"/>
</dbReference>
<comment type="similarity">
    <text evidence="1 13 14">Belongs to the ATPase B chain family.</text>
</comment>
<dbReference type="PANTHER" id="PTHR33445">
    <property type="entry name" value="ATP SYNTHASE SUBUNIT B', CHLOROPLASTIC"/>
    <property type="match status" value="1"/>
</dbReference>
<dbReference type="Gene3D" id="6.10.250.1580">
    <property type="match status" value="1"/>
</dbReference>
<evidence type="ECO:0000256" key="11">
    <source>
        <dbReference type="ARBA" id="ARBA00025198"/>
    </source>
</evidence>
<evidence type="ECO:0000256" key="3">
    <source>
        <dbReference type="ARBA" id="ARBA00022475"/>
    </source>
</evidence>
<evidence type="ECO:0000256" key="14">
    <source>
        <dbReference type="RuleBase" id="RU003848"/>
    </source>
</evidence>
<evidence type="ECO:0000313" key="17">
    <source>
        <dbReference type="Proteomes" id="UP000007488"/>
    </source>
</evidence>
<feature type="coiled-coil region" evidence="15">
    <location>
        <begin position="54"/>
        <end position="109"/>
    </location>
</feature>
<dbReference type="GO" id="GO:0046933">
    <property type="term" value="F:proton-transporting ATP synthase activity, rotational mechanism"/>
    <property type="evidence" value="ECO:0007669"/>
    <property type="project" value="UniProtKB-UniRule"/>
</dbReference>
<dbReference type="CDD" id="cd06503">
    <property type="entry name" value="ATP-synt_Fo_b"/>
    <property type="match status" value="1"/>
</dbReference>
<dbReference type="RefSeq" id="WP_013626263.1">
    <property type="nucleotide sequence ID" value="NC_015172.1"/>
</dbReference>
<keyword evidence="15" id="KW-0175">Coiled coil</keyword>
<dbReference type="EMBL" id="CP002547">
    <property type="protein sequence ID" value="ADY57538.1"/>
    <property type="molecule type" value="Genomic_DNA"/>
</dbReference>
<protein>
    <recommendedName>
        <fullName evidence="13">ATP synthase subunit b</fullName>
    </recommendedName>
    <alternativeName>
        <fullName evidence="13">ATP synthase F(0) sector subunit b</fullName>
    </alternativeName>
    <alternativeName>
        <fullName evidence="13">ATPase subunit I</fullName>
    </alternativeName>
    <alternativeName>
        <fullName evidence="13">F-type ATPase subunit b</fullName>
        <shortName evidence="13">F-ATPase subunit b</shortName>
    </alternativeName>
</protein>